<dbReference type="Pfam" id="PF03551">
    <property type="entry name" value="PadR"/>
    <property type="match status" value="1"/>
</dbReference>
<keyword evidence="3" id="KW-1185">Reference proteome</keyword>
<evidence type="ECO:0000313" key="3">
    <source>
        <dbReference type="Proteomes" id="UP000325598"/>
    </source>
</evidence>
<dbReference type="InterPro" id="IPR052509">
    <property type="entry name" value="Metal_resp_DNA-bind_regulator"/>
</dbReference>
<comment type="caution">
    <text evidence="2">The sequence shown here is derived from an EMBL/GenBank/DDBJ whole genome shotgun (WGS) entry which is preliminary data.</text>
</comment>
<sequence length="122" mass="13491">MLCTVPAMEETSAPRAQWLRGVLDMCLLSLMAEGPVYGYEMTVRLAKAGLDVADGSIYPALARLRKRELVEIERRSGGGGPARTYYRPSEAGLRLLRSWSRDWGEFAMSIDTIVGPPGREKS</sequence>
<reference evidence="2 3" key="1">
    <citation type="submission" date="2019-10" db="EMBL/GenBank/DDBJ databases">
        <title>Whole genome shotgun sequence of Streptomyces angustmyceticus NBRC 3934.</title>
        <authorList>
            <person name="Hosoyama A."/>
            <person name="Ichikawa N."/>
            <person name="Kimura A."/>
            <person name="Kitahashi Y."/>
            <person name="Komaki H."/>
            <person name="Uohara A."/>
        </authorList>
    </citation>
    <scope>NUCLEOTIDE SEQUENCE [LARGE SCALE GENOMIC DNA]</scope>
    <source>
        <strain evidence="2 3">NBRC 3934</strain>
    </source>
</reference>
<dbReference type="InterPro" id="IPR036388">
    <property type="entry name" value="WH-like_DNA-bd_sf"/>
</dbReference>
<gene>
    <name evidence="2" type="ORF">San01_42540</name>
</gene>
<dbReference type="PANTHER" id="PTHR33169:SF14">
    <property type="entry name" value="TRANSCRIPTIONAL REGULATOR RV3488"/>
    <property type="match status" value="1"/>
</dbReference>
<dbReference type="EMBL" id="BLAG01000011">
    <property type="protein sequence ID" value="GES31767.1"/>
    <property type="molecule type" value="Genomic_DNA"/>
</dbReference>
<dbReference type="SUPFAM" id="SSF46785">
    <property type="entry name" value="Winged helix' DNA-binding domain"/>
    <property type="match status" value="1"/>
</dbReference>
<dbReference type="AlphaFoldDB" id="A0A5J4LBS9"/>
<dbReference type="Gene3D" id="1.10.10.10">
    <property type="entry name" value="Winged helix-like DNA-binding domain superfamily/Winged helix DNA-binding domain"/>
    <property type="match status" value="1"/>
</dbReference>
<proteinExistence type="predicted"/>
<accession>A0A5J4LBS9</accession>
<protein>
    <submittedName>
        <fullName evidence="2">PadR family transcriptional regulator</fullName>
    </submittedName>
</protein>
<evidence type="ECO:0000259" key="1">
    <source>
        <dbReference type="Pfam" id="PF03551"/>
    </source>
</evidence>
<feature type="domain" description="Transcription regulator PadR N-terminal" evidence="1">
    <location>
        <begin position="27"/>
        <end position="96"/>
    </location>
</feature>
<dbReference type="InterPro" id="IPR005149">
    <property type="entry name" value="Tscrpt_reg_PadR_N"/>
</dbReference>
<dbReference type="InterPro" id="IPR036390">
    <property type="entry name" value="WH_DNA-bd_sf"/>
</dbReference>
<evidence type="ECO:0000313" key="2">
    <source>
        <dbReference type="EMBL" id="GES31767.1"/>
    </source>
</evidence>
<organism evidence="2 3">
    <name type="scientific">Streptomyces angustmyceticus</name>
    <dbReference type="NCBI Taxonomy" id="285578"/>
    <lineage>
        <taxon>Bacteria</taxon>
        <taxon>Bacillati</taxon>
        <taxon>Actinomycetota</taxon>
        <taxon>Actinomycetes</taxon>
        <taxon>Kitasatosporales</taxon>
        <taxon>Streptomycetaceae</taxon>
        <taxon>Streptomyces</taxon>
    </lineage>
</organism>
<dbReference type="PANTHER" id="PTHR33169">
    <property type="entry name" value="PADR-FAMILY TRANSCRIPTIONAL REGULATOR"/>
    <property type="match status" value="1"/>
</dbReference>
<dbReference type="Proteomes" id="UP000325598">
    <property type="component" value="Unassembled WGS sequence"/>
</dbReference>
<name>A0A5J4LBS9_9ACTN</name>